<dbReference type="KEGG" id="tab:CIG75_00525"/>
<dbReference type="Pfam" id="PF08241">
    <property type="entry name" value="Methyltransf_11"/>
    <property type="match status" value="1"/>
</dbReference>
<evidence type="ECO:0000313" key="3">
    <source>
        <dbReference type="EMBL" id="ASS73608.1"/>
    </source>
</evidence>
<evidence type="ECO:0000259" key="2">
    <source>
        <dbReference type="Pfam" id="PF08241"/>
    </source>
</evidence>
<dbReference type="Gene3D" id="3.40.50.150">
    <property type="entry name" value="Vaccinia Virus protein VP39"/>
    <property type="match status" value="1"/>
</dbReference>
<accession>A0A223CWA1</accession>
<dbReference type="RefSeq" id="WP_094234868.1">
    <property type="nucleotide sequence ID" value="NZ_CP022657.1"/>
</dbReference>
<dbReference type="InterPro" id="IPR029063">
    <property type="entry name" value="SAM-dependent_MTases_sf"/>
</dbReference>
<proteinExistence type="predicted"/>
<keyword evidence="4" id="KW-1185">Reference proteome</keyword>
<dbReference type="CDD" id="cd02440">
    <property type="entry name" value="AdoMet_MTases"/>
    <property type="match status" value="1"/>
</dbReference>
<sequence>MISHEQDLMAQVGLIERLELPEQARVLEAGCGTGPHLRQLAQVRPKWRLTGVDLCCAALSSGCMMAALQKSGIDFLQLDLYKLPYADGSFDFVYTRDVLDHLTDPEQALHELRRVLAPGGTLLLFEQREPSA</sequence>
<reference evidence="3 4" key="1">
    <citation type="journal article" date="2015" name="Int. J. Syst. Evol. Microbiol.">
        <title>Tumebacillus algifaecis sp. nov., isolated from decomposing algal scum.</title>
        <authorList>
            <person name="Wu Y.F."/>
            <person name="Zhang B."/>
            <person name="Xing P."/>
            <person name="Wu Q.L."/>
            <person name="Liu S.J."/>
        </authorList>
    </citation>
    <scope>NUCLEOTIDE SEQUENCE [LARGE SCALE GENOMIC DNA]</scope>
    <source>
        <strain evidence="3 4">THMBR28</strain>
    </source>
</reference>
<dbReference type="PANTHER" id="PTHR44068:SF11">
    <property type="entry name" value="GERANYL DIPHOSPHATE 2-C-METHYLTRANSFERASE"/>
    <property type="match status" value="1"/>
</dbReference>
<evidence type="ECO:0000313" key="4">
    <source>
        <dbReference type="Proteomes" id="UP000214688"/>
    </source>
</evidence>
<organism evidence="3 4">
    <name type="scientific">Tumebacillus algifaecis</name>
    <dbReference type="NCBI Taxonomy" id="1214604"/>
    <lineage>
        <taxon>Bacteria</taxon>
        <taxon>Bacillati</taxon>
        <taxon>Bacillota</taxon>
        <taxon>Bacilli</taxon>
        <taxon>Bacillales</taxon>
        <taxon>Alicyclobacillaceae</taxon>
        <taxon>Tumebacillus</taxon>
    </lineage>
</organism>
<dbReference type="OrthoDB" id="9784101at2"/>
<dbReference type="SUPFAM" id="SSF53335">
    <property type="entry name" value="S-adenosyl-L-methionine-dependent methyltransferases"/>
    <property type="match status" value="1"/>
</dbReference>
<evidence type="ECO:0000256" key="1">
    <source>
        <dbReference type="ARBA" id="ARBA00022679"/>
    </source>
</evidence>
<dbReference type="InterPro" id="IPR050447">
    <property type="entry name" value="Erg6_SMT_methyltransf"/>
</dbReference>
<dbReference type="GO" id="GO:0008757">
    <property type="term" value="F:S-adenosylmethionine-dependent methyltransferase activity"/>
    <property type="evidence" value="ECO:0007669"/>
    <property type="project" value="InterPro"/>
</dbReference>
<gene>
    <name evidence="3" type="ORF">CIG75_00525</name>
</gene>
<keyword evidence="1" id="KW-0808">Transferase</keyword>
<dbReference type="EMBL" id="CP022657">
    <property type="protein sequence ID" value="ASS73608.1"/>
    <property type="molecule type" value="Genomic_DNA"/>
</dbReference>
<dbReference type="AlphaFoldDB" id="A0A223CWA1"/>
<feature type="domain" description="Methyltransferase type 11" evidence="2">
    <location>
        <begin position="27"/>
        <end position="123"/>
    </location>
</feature>
<name>A0A223CWA1_9BACL</name>
<dbReference type="PANTHER" id="PTHR44068">
    <property type="entry name" value="ZGC:194242"/>
    <property type="match status" value="1"/>
</dbReference>
<dbReference type="InterPro" id="IPR013216">
    <property type="entry name" value="Methyltransf_11"/>
</dbReference>
<protein>
    <recommendedName>
        <fullName evidence="2">Methyltransferase type 11 domain-containing protein</fullName>
    </recommendedName>
</protein>
<dbReference type="Proteomes" id="UP000214688">
    <property type="component" value="Chromosome"/>
</dbReference>